<sequence>MYHKTIVASSPLLKEPLHNSFPVTPSQKRMWIIHQLNISSTAYNSPVVRKITGEMHLPKLRHAFEQLLTRHEQLRASFLLENNEPVQYIQEHVPSFEFSYHDQVATHQLQQFITDFIRPFHLDQAPLFRACLIKTGDNTHILVIDMHHIISDLRSEEIIMHDLFRLYHQEALPVITTQYTAYASLLSGHISPALLKEAETFWSSKLSGELPVLELPADFKRPAVFNFSGTIIHYPVSDDAARRLQLLAAQQHVPLYKVCLTVLFVLLHKYSRQENIIIGMPREIRPDTTLDNICGLFINTLPVTASLSPDKTFMELLQELSAYTSGAEQHYWYDVGKLVEKYCGRRDPGRNPLYDVLYFHHKQHTASYGELQVSPVEFIHNKAELDLTFGMLETDARLAFSVEYYSGLFSNETITRLADHFHHLLDTLSSDPEIKMADISQLTTAQLHHQLNMFRGSNKEYPKSTIQRIFAEKAQHTPAHPALIFRDQLLTYEQLHEKTNQVANVIRTSGVSAGSVIGLMTTPSDEMIIAIMGVLKAGCTYLPIDVSFPEERIAYMLENSQAAALLVQQQLLPATRAFKQNIIILDDTSIRDADKIYVSGDEDTASPACIIYTSGTTGKPQGIVIRHFNIIRTVINTNYIDIRQTDNILHLSNYAFDASLFDIFGALLHGATLVIADQESRQDMHLIARLIAEKQITVSFMTTALFNAMVDNIPEALLPLRKLLTGGEMASVSHMQTALSYLGAGKLINMYGPTEGSVFSSYYPVNHIPADATAIPIGFPLSNTQLYIVNGQTLAPAGVPGELYIAGDGLAAGYLDTQRMQGKFTTLPQLPGVTVYRSGDLVKQQDDAILFIGRIDQQTKLRGFRIEPEEIALQLRSCPGIQNAVVIVKNPADADKYLQAFYTVKQGTALTTRELNHFLSGRLPSYMIPSEFTVLDAIPLTSNGKIDYRKLAKLPAGAPVAKDSVTTATTATERKIEAIWSSLLKTEKPDIHQNLFECGGHSLTATVLAVRLQQAFRTALPLSVVFRHPTIAGLATWIDSSGNVLQRSDYKINRSRKQSWYPLSFSETMVYVHQNSTQHNHSYQSLFPMLLEGFPDIAQLRLALQALVQRHEIFRTAYLLHKGTPVKRIAENVEMPLFYNEGDLEDIPAVVQQLRASYNLEQPPLFRAALLKIASGKYFLALANHHIISDGITETLFMQEISQLYQRVQLQPVRLQHRDYVQWQQQQWASGYYRSGERYWLEHLQGTLPVLSLPCDFQRPPHITFDGYTVTVTTDPLLTRRLQGFAASGHTSLFIVLFSAYTALLHKYTDQEDIIVGVPMANRMHADLQEIMGMFVNMIPWRSYPQPGKQFSAYLQEIKATAAAVYQHQDYPFEKLVNALQLKKDTSRNPLFDTIFALHNTGMPLPDINGLHISPYPVTDNATKVDLTVEVLEYNAELKISFKYSTALFKETTIQRMAGHYIQLLTDIVSHPDKQLREMNLLSPQERQQLLFQFNPSGTEHPKDSHLYQLFEQQVKRRPEHIAIRCYDTTLTYLELHQSAEYYADRLLRYGANTGTKIGIIMDRSPEMIVGIWAILRIGATYVPVDPDYPSERIAFMLQDSTASICLTTYQVYSSVNIPFTGKMLIIDTENEVPAAALTVPAAASPGPAYIMYTSGSTGEPKGVAIEHYNVIRTVVQTNYIDISEADSILQVSNYVFDGSVFDIFGSLLNGATLVLMKQESISDTEQLETLIRDNHITVMFITTALFNVYMQHCPECFQTVRKLLFGGEQVSPVHVKMALANLGTDKVIHVYGPTENTVFSTAYTVSEVTDTNCIPIGVPLSGTQAYVFNHSNTINPVGVPGELYLSGDGIGSGYWNRPALNKERFPENPFNPGTLLYKTGDLVKWQEDGNIVFLGRADQQVKIRGFRIEPGEIEALLGMHPDIEQCAVAVKENIHTKEKTLCAWFSGRDELESATLKSYLGKRLPHYMIPDLFIRLQRLPLNTNGKINRKALTEIADELTVSGEYAGRQEQPFVSPATPKEHAIAAVWRKVFGLEKVSIRDNFYTLGGHSLKALQVVSLLLQDGFVLTVNDLFNYPTIGELAAVISLQQVAGKKKQKVKNPVVFGHQQQGYPLSAVQQRFFQRKLRNHNIFNSPFLIALTQTVAIETMQAALQGILENHPVLTSHFVEMPGGQWRQCYRQLKAGDYFMQTDLAQIPADEHQQAITGHCSALQHQFLLTEGPLFKVVLFENYLAPGRQVLFFLFHHLISDGISWQVFIGEFRQRCLEPAAHAPVSTGASYAEWCLRLEQYAQKGRFKTAAAYWNQVLRKGSPFLPDMFPGTKPLQKEMTYFESAAITTKAESSLLHDAVAHYKANIFTILLSAFYCACRDLQERKTLSLYVMSAQRESFFPEVDIQKTVGFFAGAYPVCLEAAAPVEGNYRATVQAVKDTLLKVPKGGLDYFVLKHLAPSSPLHPGQEPACPVLFHYLNLVPAVQDNDFFTPLQLPAGLTHDPENPSAYLINITAVSDHEGPKLTFYYSQTHFYQSTIAALFRSFRQHLLHIINTNNP</sequence>
<dbReference type="Proteomes" id="UP001326715">
    <property type="component" value="Chromosome"/>
</dbReference>
<keyword evidence="2" id="KW-0596">Phosphopantetheine</keyword>
<evidence type="ECO:0000256" key="1">
    <source>
        <dbReference type="ARBA" id="ARBA00001957"/>
    </source>
</evidence>
<dbReference type="STRING" id="1004.SAMN05661012_05164"/>
<dbReference type="InterPro" id="IPR000873">
    <property type="entry name" value="AMP-dep_synth/lig_dom"/>
</dbReference>
<dbReference type="Pfam" id="PF00501">
    <property type="entry name" value="AMP-binding"/>
    <property type="match status" value="2"/>
</dbReference>
<evidence type="ECO:0000313" key="5">
    <source>
        <dbReference type="EMBL" id="SFW81921.1"/>
    </source>
</evidence>
<dbReference type="CDD" id="cd19531">
    <property type="entry name" value="LCL_NRPS-like"/>
    <property type="match status" value="2"/>
</dbReference>
<dbReference type="InterPro" id="IPR045851">
    <property type="entry name" value="AMP-bd_C_sf"/>
</dbReference>
<dbReference type="Gene3D" id="3.30.559.30">
    <property type="entry name" value="Nonribosomal peptide synthetase, condensation domain"/>
    <property type="match status" value="3"/>
</dbReference>
<dbReference type="PROSITE" id="PS00455">
    <property type="entry name" value="AMP_BINDING"/>
    <property type="match status" value="1"/>
</dbReference>
<dbReference type="Gene3D" id="3.40.50.980">
    <property type="match status" value="4"/>
</dbReference>
<dbReference type="SMART" id="SM00823">
    <property type="entry name" value="PKS_PP"/>
    <property type="match status" value="2"/>
</dbReference>
<evidence type="ECO:0000313" key="8">
    <source>
        <dbReference type="Proteomes" id="UP001326715"/>
    </source>
</evidence>
<feature type="domain" description="Carrier" evidence="4">
    <location>
        <begin position="2016"/>
        <end position="2090"/>
    </location>
</feature>
<evidence type="ECO:0000313" key="6">
    <source>
        <dbReference type="EMBL" id="WQG90781.1"/>
    </source>
</evidence>
<dbReference type="InterPro" id="IPR010071">
    <property type="entry name" value="AA_adenyl_dom"/>
</dbReference>
<reference evidence="5 7" key="1">
    <citation type="submission" date="2016-11" db="EMBL/GenBank/DDBJ databases">
        <authorList>
            <person name="Jaros S."/>
            <person name="Januszkiewicz K."/>
            <person name="Wedrychowicz H."/>
        </authorList>
    </citation>
    <scope>NUCLEOTIDE SEQUENCE [LARGE SCALE GENOMIC DNA]</scope>
    <source>
        <strain evidence="5 7">DSM 784</strain>
    </source>
</reference>
<dbReference type="SUPFAM" id="SSF47336">
    <property type="entry name" value="ACP-like"/>
    <property type="match status" value="2"/>
</dbReference>
<dbReference type="NCBIfam" id="NF003417">
    <property type="entry name" value="PRK04813.1"/>
    <property type="match status" value="2"/>
</dbReference>
<dbReference type="InterPro" id="IPR025110">
    <property type="entry name" value="AMP-bd_C"/>
</dbReference>
<dbReference type="PANTHER" id="PTHR45527">
    <property type="entry name" value="NONRIBOSOMAL PEPTIDE SYNTHETASE"/>
    <property type="match status" value="1"/>
</dbReference>
<dbReference type="PROSITE" id="PS50075">
    <property type="entry name" value="CARRIER"/>
    <property type="match status" value="2"/>
</dbReference>
<dbReference type="InterPro" id="IPR020806">
    <property type="entry name" value="PKS_PP-bd"/>
</dbReference>
<protein>
    <submittedName>
        <fullName evidence="6">Non-ribosomal peptide synthetase</fullName>
    </submittedName>
    <submittedName>
        <fullName evidence="5">Surfactin family lipopeptide synthetase A</fullName>
    </submittedName>
</protein>
<dbReference type="InterPro" id="IPR020845">
    <property type="entry name" value="AMP-binding_CS"/>
</dbReference>
<dbReference type="PANTHER" id="PTHR45527:SF1">
    <property type="entry name" value="FATTY ACID SYNTHASE"/>
    <property type="match status" value="1"/>
</dbReference>
<evidence type="ECO:0000256" key="2">
    <source>
        <dbReference type="ARBA" id="ARBA00022450"/>
    </source>
</evidence>
<dbReference type="Pfam" id="PF00550">
    <property type="entry name" value="PP-binding"/>
    <property type="match status" value="2"/>
</dbReference>
<dbReference type="EMBL" id="FPIZ01000020">
    <property type="protein sequence ID" value="SFW81921.1"/>
    <property type="molecule type" value="Genomic_DNA"/>
</dbReference>
<evidence type="ECO:0000256" key="3">
    <source>
        <dbReference type="ARBA" id="ARBA00022553"/>
    </source>
</evidence>
<dbReference type="GO" id="GO:0043041">
    <property type="term" value="P:amino acid activation for nonribosomal peptide biosynthetic process"/>
    <property type="evidence" value="ECO:0007669"/>
    <property type="project" value="TreeGrafter"/>
</dbReference>
<name>A0A1K1SC25_9BACT</name>
<proteinExistence type="predicted"/>
<dbReference type="InterPro" id="IPR023213">
    <property type="entry name" value="CAT-like_dom_sf"/>
</dbReference>
<keyword evidence="3" id="KW-0597">Phosphoprotein</keyword>
<dbReference type="GO" id="GO:0005737">
    <property type="term" value="C:cytoplasm"/>
    <property type="evidence" value="ECO:0007669"/>
    <property type="project" value="TreeGrafter"/>
</dbReference>
<dbReference type="Gene3D" id="1.10.1200.10">
    <property type="entry name" value="ACP-like"/>
    <property type="match status" value="2"/>
</dbReference>
<dbReference type="OrthoDB" id="9765680at2"/>
<dbReference type="Pfam" id="PF13193">
    <property type="entry name" value="AMP-binding_C"/>
    <property type="match status" value="2"/>
</dbReference>
<dbReference type="FunFam" id="3.40.50.980:FF:000001">
    <property type="entry name" value="Non-ribosomal peptide synthetase"/>
    <property type="match status" value="2"/>
</dbReference>
<dbReference type="Proteomes" id="UP000183788">
    <property type="component" value="Unassembled WGS sequence"/>
</dbReference>
<comment type="cofactor">
    <cofactor evidence="1">
        <name>pantetheine 4'-phosphate</name>
        <dbReference type="ChEBI" id="CHEBI:47942"/>
    </cofactor>
</comment>
<organism evidence="5 7">
    <name type="scientific">Chitinophaga sancti</name>
    <dbReference type="NCBI Taxonomy" id="1004"/>
    <lineage>
        <taxon>Bacteria</taxon>
        <taxon>Pseudomonadati</taxon>
        <taxon>Bacteroidota</taxon>
        <taxon>Chitinophagia</taxon>
        <taxon>Chitinophagales</taxon>
        <taxon>Chitinophagaceae</taxon>
        <taxon>Chitinophaga</taxon>
    </lineage>
</organism>
<dbReference type="GO" id="GO:0044550">
    <property type="term" value="P:secondary metabolite biosynthetic process"/>
    <property type="evidence" value="ECO:0007669"/>
    <property type="project" value="TreeGrafter"/>
</dbReference>
<dbReference type="Pfam" id="PF00668">
    <property type="entry name" value="Condensation"/>
    <property type="match status" value="3"/>
</dbReference>
<accession>A0A1K1SC25</accession>
<dbReference type="Gene3D" id="2.30.38.10">
    <property type="entry name" value="Luciferase, Domain 3"/>
    <property type="match status" value="2"/>
</dbReference>
<dbReference type="InterPro" id="IPR001242">
    <property type="entry name" value="Condensation_dom"/>
</dbReference>
<reference evidence="6 8" key="2">
    <citation type="submission" date="2023-11" db="EMBL/GenBank/DDBJ databases">
        <title>MicrobeMod: A computational toolkit for identifying prokaryotic methylation and restriction-modification with nanopore sequencing.</title>
        <authorList>
            <person name="Crits-Christoph A."/>
            <person name="Kang S.C."/>
            <person name="Lee H."/>
            <person name="Ostrov N."/>
        </authorList>
    </citation>
    <scope>NUCLEOTIDE SEQUENCE [LARGE SCALE GENOMIC DNA]</scope>
    <source>
        <strain evidence="6 8">ATCC 23090</strain>
    </source>
</reference>
<dbReference type="InterPro" id="IPR009081">
    <property type="entry name" value="PP-bd_ACP"/>
</dbReference>
<dbReference type="EMBL" id="CP140154">
    <property type="protein sequence ID" value="WQG90781.1"/>
    <property type="molecule type" value="Genomic_DNA"/>
</dbReference>
<evidence type="ECO:0000313" key="7">
    <source>
        <dbReference type="Proteomes" id="UP000183788"/>
    </source>
</evidence>
<dbReference type="SUPFAM" id="SSF56801">
    <property type="entry name" value="Acetyl-CoA synthetase-like"/>
    <property type="match status" value="2"/>
</dbReference>
<dbReference type="Gene3D" id="3.30.559.10">
    <property type="entry name" value="Chloramphenicol acetyltransferase-like domain"/>
    <property type="match status" value="3"/>
</dbReference>
<dbReference type="GO" id="GO:0003824">
    <property type="term" value="F:catalytic activity"/>
    <property type="evidence" value="ECO:0007669"/>
    <property type="project" value="InterPro"/>
</dbReference>
<gene>
    <name evidence="5" type="ORF">SAMN05661012_05164</name>
    <name evidence="6" type="ORF">SR876_04675</name>
</gene>
<dbReference type="RefSeq" id="WP_072364188.1">
    <property type="nucleotide sequence ID" value="NZ_CP139972.1"/>
</dbReference>
<dbReference type="NCBIfam" id="TIGR01733">
    <property type="entry name" value="AA-adenyl-dom"/>
    <property type="match status" value="2"/>
</dbReference>
<dbReference type="InterPro" id="IPR006162">
    <property type="entry name" value="Ppantetheine_attach_site"/>
</dbReference>
<feature type="domain" description="Carrier" evidence="4">
    <location>
        <begin position="967"/>
        <end position="1042"/>
    </location>
</feature>
<dbReference type="InterPro" id="IPR036736">
    <property type="entry name" value="ACP-like_sf"/>
</dbReference>
<dbReference type="PROSITE" id="PS00012">
    <property type="entry name" value="PHOSPHOPANTETHEINE"/>
    <property type="match status" value="1"/>
</dbReference>
<dbReference type="GO" id="GO:0031177">
    <property type="term" value="F:phosphopantetheine binding"/>
    <property type="evidence" value="ECO:0007669"/>
    <property type="project" value="InterPro"/>
</dbReference>
<dbReference type="FunFam" id="1.10.1200.10:FF:000005">
    <property type="entry name" value="Nonribosomal peptide synthetase 1"/>
    <property type="match status" value="1"/>
</dbReference>
<dbReference type="SUPFAM" id="SSF52777">
    <property type="entry name" value="CoA-dependent acyltransferases"/>
    <property type="match status" value="6"/>
</dbReference>
<dbReference type="Gene3D" id="3.30.300.30">
    <property type="match status" value="2"/>
</dbReference>
<dbReference type="CDD" id="cd12117">
    <property type="entry name" value="A_NRPS_Srf_like"/>
    <property type="match status" value="2"/>
</dbReference>
<evidence type="ECO:0000259" key="4">
    <source>
        <dbReference type="PROSITE" id="PS50075"/>
    </source>
</evidence>
<keyword evidence="8" id="KW-1185">Reference proteome</keyword>